<dbReference type="InterPro" id="IPR014508">
    <property type="entry name" value="UCP020555_TPR-like"/>
</dbReference>
<dbReference type="Proteomes" id="UP000185062">
    <property type="component" value="Unassembled WGS sequence"/>
</dbReference>
<dbReference type="EMBL" id="FSRO01000001">
    <property type="protein sequence ID" value="SIO02175.1"/>
    <property type="molecule type" value="Genomic_DNA"/>
</dbReference>
<proteinExistence type="predicted"/>
<sequence>MQRRHGYYPGGVLRLVYFQCCGVIILAAGLIGCGTPTIYHWGKFESGLYDRYVNEDHAQADIYLFETVHAAEQQNLRVPPGAYADYGFLLFQRGDYDGAKACFEKEKHLFPESSALMTQLIERIEKKTAGTTKDNQSQAMPR</sequence>
<keyword evidence="2" id="KW-0472">Membrane</keyword>
<dbReference type="PROSITE" id="PS50005">
    <property type="entry name" value="TPR"/>
    <property type="match status" value="1"/>
</dbReference>
<organism evidence="3 4">
    <name type="scientific">Nitrosomonas cryotolerans ATCC 49181</name>
    <dbReference type="NCBI Taxonomy" id="1131553"/>
    <lineage>
        <taxon>Bacteria</taxon>
        <taxon>Pseudomonadati</taxon>
        <taxon>Pseudomonadota</taxon>
        <taxon>Betaproteobacteria</taxon>
        <taxon>Nitrosomonadales</taxon>
        <taxon>Nitrosomonadaceae</taxon>
        <taxon>Nitrosomonas</taxon>
    </lineage>
</organism>
<keyword evidence="4" id="KW-1185">Reference proteome</keyword>
<accession>A0A1N6G3Q8</accession>
<dbReference type="Pfam" id="PF16068">
    <property type="entry name" value="DUF4810"/>
    <property type="match status" value="1"/>
</dbReference>
<dbReference type="InterPro" id="IPR019734">
    <property type="entry name" value="TPR_rpt"/>
</dbReference>
<evidence type="ECO:0000313" key="4">
    <source>
        <dbReference type="Proteomes" id="UP000185062"/>
    </source>
</evidence>
<dbReference type="AlphaFoldDB" id="A0A1N6G3Q8"/>
<evidence type="ECO:0000256" key="1">
    <source>
        <dbReference type="PROSITE-ProRule" id="PRU00339"/>
    </source>
</evidence>
<reference evidence="3 4" key="1">
    <citation type="submission" date="2016-12" db="EMBL/GenBank/DDBJ databases">
        <authorList>
            <person name="Song W.-J."/>
            <person name="Kurnit D.M."/>
        </authorList>
    </citation>
    <scope>NUCLEOTIDE SEQUENCE [LARGE SCALE GENOMIC DNA]</scope>
    <source>
        <strain evidence="3 4">ATCC 49181</strain>
    </source>
</reference>
<name>A0A1N6G3Q8_9PROT</name>
<keyword evidence="1" id="KW-0802">TPR repeat</keyword>
<keyword evidence="2" id="KW-0812">Transmembrane</keyword>
<dbReference type="STRING" id="44575.SAMN05216419_100571"/>
<feature type="repeat" description="TPR" evidence="1">
    <location>
        <begin position="80"/>
        <end position="113"/>
    </location>
</feature>
<evidence type="ECO:0000313" key="3">
    <source>
        <dbReference type="EMBL" id="SIO02175.1"/>
    </source>
</evidence>
<protein>
    <submittedName>
        <fullName evidence="3">Uncharacterized protein</fullName>
    </submittedName>
</protein>
<dbReference type="PROSITE" id="PS51257">
    <property type="entry name" value="PROKAR_LIPOPROTEIN"/>
    <property type="match status" value="1"/>
</dbReference>
<feature type="transmembrane region" description="Helical" evidence="2">
    <location>
        <begin position="12"/>
        <end position="31"/>
    </location>
</feature>
<evidence type="ECO:0000256" key="2">
    <source>
        <dbReference type="SAM" id="Phobius"/>
    </source>
</evidence>
<dbReference type="eggNOG" id="COG4259">
    <property type="taxonomic scope" value="Bacteria"/>
</dbReference>
<dbReference type="RefSeq" id="WP_083399501.1">
    <property type="nucleotide sequence ID" value="NZ_FSRO01000001.1"/>
</dbReference>
<keyword evidence="2" id="KW-1133">Transmembrane helix</keyword>
<gene>
    <name evidence="3" type="ORF">SAMN02743940_0537</name>
</gene>